<dbReference type="Gene3D" id="1.10.260.40">
    <property type="entry name" value="lambda repressor-like DNA-binding domains"/>
    <property type="match status" value="1"/>
</dbReference>
<dbReference type="Pfam" id="PF13407">
    <property type="entry name" value="Peripla_BP_4"/>
    <property type="match status" value="1"/>
</dbReference>
<keyword evidence="2" id="KW-0238">DNA-binding</keyword>
<name>A0A645BN97_9ZZZZ</name>
<dbReference type="GO" id="GO:0003700">
    <property type="term" value="F:DNA-binding transcription factor activity"/>
    <property type="evidence" value="ECO:0007669"/>
    <property type="project" value="TreeGrafter"/>
</dbReference>
<dbReference type="SUPFAM" id="SSF47413">
    <property type="entry name" value="lambda repressor-like DNA-binding domains"/>
    <property type="match status" value="1"/>
</dbReference>
<evidence type="ECO:0000259" key="4">
    <source>
        <dbReference type="SMART" id="SM00354"/>
    </source>
</evidence>
<dbReference type="GO" id="GO:0000976">
    <property type="term" value="F:transcription cis-regulatory region binding"/>
    <property type="evidence" value="ECO:0007669"/>
    <property type="project" value="TreeGrafter"/>
</dbReference>
<sequence length="350" mass="39436">MEKKVTLQEIARQMGITVSTVHKALYGKKGVSESRRKEIIDVASELGYRTEIVQNNKTCRIAVVLPDPVGIDTYFYQFVWKGIQKRADELKQSSCELLSYVFNGSMEHQLEILDSLLHQEQGHLDGLITIIWDESRFKQVLDNFTRQGIKIFTVSSDAPSSRRISTIGSNPNKLGRLAAEYLGSVIHHPGRVIVIGTRRDAVNHAQVVRGFFDQMSIMQPEIQIIEIYESIGNPEKIFHTLQDFLEKFDDVQGIYINNARTTAALCDAIRGLSYAKGLRIIGSELFTESISAVREGVLHALIDQNPFNQGYKVLTVTYEHIAQGKDVLPKYEVPINLFLSSNLPISNDLI</sequence>
<dbReference type="PANTHER" id="PTHR30146">
    <property type="entry name" value="LACI-RELATED TRANSCRIPTIONAL REPRESSOR"/>
    <property type="match status" value="1"/>
</dbReference>
<feature type="domain" description="HTH lacI-type" evidence="4">
    <location>
        <begin position="4"/>
        <end position="70"/>
    </location>
</feature>
<gene>
    <name evidence="5" type="ORF">SDC9_113636</name>
</gene>
<dbReference type="Pfam" id="PF00356">
    <property type="entry name" value="LacI"/>
    <property type="match status" value="1"/>
</dbReference>
<dbReference type="InterPro" id="IPR025997">
    <property type="entry name" value="SBP_2_dom"/>
</dbReference>
<keyword evidence="3" id="KW-0804">Transcription</keyword>
<dbReference type="InterPro" id="IPR000843">
    <property type="entry name" value="HTH_LacI"/>
</dbReference>
<keyword evidence="1" id="KW-0805">Transcription regulation</keyword>
<evidence type="ECO:0000256" key="2">
    <source>
        <dbReference type="ARBA" id="ARBA00023125"/>
    </source>
</evidence>
<evidence type="ECO:0000313" key="5">
    <source>
        <dbReference type="EMBL" id="MPM66725.1"/>
    </source>
</evidence>
<reference evidence="5" key="1">
    <citation type="submission" date="2019-08" db="EMBL/GenBank/DDBJ databases">
        <authorList>
            <person name="Kucharzyk K."/>
            <person name="Murdoch R.W."/>
            <person name="Higgins S."/>
            <person name="Loffler F."/>
        </authorList>
    </citation>
    <scope>NUCLEOTIDE SEQUENCE</scope>
</reference>
<comment type="caution">
    <text evidence="5">The sequence shown here is derived from an EMBL/GenBank/DDBJ whole genome shotgun (WGS) entry which is preliminary data.</text>
</comment>
<proteinExistence type="predicted"/>
<dbReference type="InterPro" id="IPR010982">
    <property type="entry name" value="Lambda_DNA-bd_dom_sf"/>
</dbReference>
<dbReference type="CDD" id="cd01392">
    <property type="entry name" value="HTH_LacI"/>
    <property type="match status" value="1"/>
</dbReference>
<organism evidence="5">
    <name type="scientific">bioreactor metagenome</name>
    <dbReference type="NCBI Taxonomy" id="1076179"/>
    <lineage>
        <taxon>unclassified sequences</taxon>
        <taxon>metagenomes</taxon>
        <taxon>ecological metagenomes</taxon>
    </lineage>
</organism>
<dbReference type="SMART" id="SM00354">
    <property type="entry name" value="HTH_LACI"/>
    <property type="match status" value="1"/>
</dbReference>
<dbReference type="Gene3D" id="3.40.50.2300">
    <property type="match status" value="2"/>
</dbReference>
<evidence type="ECO:0000256" key="3">
    <source>
        <dbReference type="ARBA" id="ARBA00023163"/>
    </source>
</evidence>
<evidence type="ECO:0000256" key="1">
    <source>
        <dbReference type="ARBA" id="ARBA00023015"/>
    </source>
</evidence>
<dbReference type="SUPFAM" id="SSF53822">
    <property type="entry name" value="Periplasmic binding protein-like I"/>
    <property type="match status" value="1"/>
</dbReference>
<dbReference type="AlphaFoldDB" id="A0A645BN97"/>
<dbReference type="InterPro" id="IPR028082">
    <property type="entry name" value="Peripla_BP_I"/>
</dbReference>
<dbReference type="EMBL" id="VSSQ01021260">
    <property type="protein sequence ID" value="MPM66725.1"/>
    <property type="molecule type" value="Genomic_DNA"/>
</dbReference>
<dbReference type="PANTHER" id="PTHR30146:SF109">
    <property type="entry name" value="HTH-TYPE TRANSCRIPTIONAL REGULATOR GALS"/>
    <property type="match status" value="1"/>
</dbReference>
<protein>
    <recommendedName>
        <fullName evidence="4">HTH lacI-type domain-containing protein</fullName>
    </recommendedName>
</protein>
<accession>A0A645BN97</accession>